<dbReference type="PANTHER" id="PTHR14083:SF0">
    <property type="entry name" value="YIP1D-INTERACTING FACTOR 1, ISOFORM C"/>
    <property type="match status" value="1"/>
</dbReference>
<keyword evidence="2 9" id="KW-0813">Transport</keyword>
<dbReference type="EMBL" id="CCKQ01010157">
    <property type="protein sequence ID" value="CDW81663.1"/>
    <property type="molecule type" value="Genomic_DNA"/>
</dbReference>
<keyword evidence="4 9" id="KW-0256">Endoplasmic reticulum</keyword>
<evidence type="ECO:0000256" key="1">
    <source>
        <dbReference type="ARBA" id="ARBA00009727"/>
    </source>
</evidence>
<comment type="subcellular location">
    <subcellularLocation>
        <location evidence="9">Endoplasmic reticulum membrane</location>
        <topology evidence="9">Multi-pass membrane protein</topology>
    </subcellularLocation>
    <subcellularLocation>
        <location evidence="9">Golgi apparatus membrane</location>
        <topology evidence="9">Multi-pass membrane protein</topology>
    </subcellularLocation>
</comment>
<dbReference type="GO" id="GO:0030134">
    <property type="term" value="C:COPII-coated ER to Golgi transport vesicle"/>
    <property type="evidence" value="ECO:0007669"/>
    <property type="project" value="TreeGrafter"/>
</dbReference>
<evidence type="ECO:0000256" key="9">
    <source>
        <dbReference type="RuleBase" id="RU368073"/>
    </source>
</evidence>
<name>A0A078ALC6_STYLE</name>
<dbReference type="OMA" id="TCLCTGI"/>
<evidence type="ECO:0000256" key="7">
    <source>
        <dbReference type="ARBA" id="ARBA00023034"/>
    </source>
</evidence>
<evidence type="ECO:0000256" key="6">
    <source>
        <dbReference type="ARBA" id="ARBA00022989"/>
    </source>
</evidence>
<comment type="function">
    <text evidence="9">Has a role in transport between endoplasmic reticulum and Golgi.</text>
</comment>
<evidence type="ECO:0000256" key="5">
    <source>
        <dbReference type="ARBA" id="ARBA00022927"/>
    </source>
</evidence>
<keyword evidence="6 9" id="KW-1133">Transmembrane helix</keyword>
<gene>
    <name evidence="10" type="primary">Contig15426.g16441</name>
    <name evidence="10" type="ORF">STYLEM_10686</name>
</gene>
<sequence length="289" mass="32984">MQFGQNGPRMNQQPGVAGLGAQRIQHDPFAFRGGPVQPSALEETIQTQMNSVAGNLIKNYAMNQFNQTVGDTKSYMSFFSLDSIKEFFDVNNSYVLKKLRIILFPVTIKGEAWKRQVGGYDFNNQELPPREDPQAPDLYIPLMSFVTFILITGFYLGNIGGFDPEVLGYIYTKSMFLWFFETTIQKGCFYFLGFGNPTFFELLCYTGYKFVNLTIIIMVQSAFGYYASYLAFFLTSIMFFYFFFKTMNRFQSGNTLADHIKESGGFNKKSFLLVNSLAQVALIWILSVN</sequence>
<protein>
    <recommendedName>
        <fullName evidence="9">Protein YIF1</fullName>
    </recommendedName>
</protein>
<dbReference type="GO" id="GO:0006888">
    <property type="term" value="P:endoplasmic reticulum to Golgi vesicle-mediated transport"/>
    <property type="evidence" value="ECO:0007669"/>
    <property type="project" value="UniProtKB-UniRule"/>
</dbReference>
<feature type="transmembrane region" description="Helical" evidence="9">
    <location>
        <begin position="270"/>
        <end position="287"/>
    </location>
</feature>
<feature type="transmembrane region" description="Helical" evidence="9">
    <location>
        <begin position="138"/>
        <end position="156"/>
    </location>
</feature>
<evidence type="ECO:0000256" key="4">
    <source>
        <dbReference type="ARBA" id="ARBA00022824"/>
    </source>
</evidence>
<dbReference type="InterPro" id="IPR005578">
    <property type="entry name" value="Yif1_fam"/>
</dbReference>
<evidence type="ECO:0000313" key="10">
    <source>
        <dbReference type="EMBL" id="CDW81663.1"/>
    </source>
</evidence>
<evidence type="ECO:0000256" key="2">
    <source>
        <dbReference type="ARBA" id="ARBA00022448"/>
    </source>
</evidence>
<proteinExistence type="inferred from homology"/>
<reference evidence="10 11" key="1">
    <citation type="submission" date="2014-06" db="EMBL/GenBank/DDBJ databases">
        <authorList>
            <person name="Swart Estienne"/>
        </authorList>
    </citation>
    <scope>NUCLEOTIDE SEQUENCE [LARGE SCALE GENOMIC DNA]</scope>
    <source>
        <strain evidence="10 11">130c</strain>
    </source>
</reference>
<dbReference type="AlphaFoldDB" id="A0A078ALC6"/>
<dbReference type="GO" id="GO:0015031">
    <property type="term" value="P:protein transport"/>
    <property type="evidence" value="ECO:0007669"/>
    <property type="project" value="UniProtKB-KW"/>
</dbReference>
<organism evidence="10 11">
    <name type="scientific">Stylonychia lemnae</name>
    <name type="common">Ciliate</name>
    <dbReference type="NCBI Taxonomy" id="5949"/>
    <lineage>
        <taxon>Eukaryota</taxon>
        <taxon>Sar</taxon>
        <taxon>Alveolata</taxon>
        <taxon>Ciliophora</taxon>
        <taxon>Intramacronucleata</taxon>
        <taxon>Spirotrichea</taxon>
        <taxon>Stichotrichia</taxon>
        <taxon>Sporadotrichida</taxon>
        <taxon>Oxytrichidae</taxon>
        <taxon>Stylonychinae</taxon>
        <taxon>Stylonychia</taxon>
    </lineage>
</organism>
<dbReference type="GO" id="GO:0005793">
    <property type="term" value="C:endoplasmic reticulum-Golgi intermediate compartment"/>
    <property type="evidence" value="ECO:0007669"/>
    <property type="project" value="UniProtKB-UniRule"/>
</dbReference>
<dbReference type="GO" id="GO:0005789">
    <property type="term" value="C:endoplasmic reticulum membrane"/>
    <property type="evidence" value="ECO:0007669"/>
    <property type="project" value="UniProtKB-SubCell"/>
</dbReference>
<accession>A0A078ALC6</accession>
<keyword evidence="8 9" id="KW-0472">Membrane</keyword>
<dbReference type="PANTHER" id="PTHR14083">
    <property type="entry name" value="YIP1 INTERACTING FACTOR HOMOLOG YIF1 PROTEIN"/>
    <property type="match status" value="1"/>
</dbReference>
<evidence type="ECO:0000256" key="8">
    <source>
        <dbReference type="ARBA" id="ARBA00023136"/>
    </source>
</evidence>
<dbReference type="Pfam" id="PF03878">
    <property type="entry name" value="YIF1"/>
    <property type="match status" value="1"/>
</dbReference>
<evidence type="ECO:0000313" key="11">
    <source>
        <dbReference type="Proteomes" id="UP000039865"/>
    </source>
</evidence>
<keyword evidence="5 9" id="KW-0653">Protein transport</keyword>
<dbReference type="GO" id="GO:0000139">
    <property type="term" value="C:Golgi membrane"/>
    <property type="evidence" value="ECO:0007669"/>
    <property type="project" value="UniProtKB-SubCell"/>
</dbReference>
<comment type="similarity">
    <text evidence="1 9">Belongs to the YIF1 family.</text>
</comment>
<evidence type="ECO:0000256" key="3">
    <source>
        <dbReference type="ARBA" id="ARBA00022692"/>
    </source>
</evidence>
<feature type="transmembrane region" description="Helical" evidence="9">
    <location>
        <begin position="226"/>
        <end position="244"/>
    </location>
</feature>
<dbReference type="OrthoDB" id="337750at2759"/>
<keyword evidence="3 9" id="KW-0812">Transmembrane</keyword>
<dbReference type="InParanoid" id="A0A078ALC6"/>
<feature type="transmembrane region" description="Helical" evidence="9">
    <location>
        <begin position="202"/>
        <end position="220"/>
    </location>
</feature>
<keyword evidence="11" id="KW-1185">Reference proteome</keyword>
<keyword evidence="7 9" id="KW-0333">Golgi apparatus</keyword>
<dbReference type="Proteomes" id="UP000039865">
    <property type="component" value="Unassembled WGS sequence"/>
</dbReference>
<feature type="transmembrane region" description="Helical" evidence="9">
    <location>
        <begin position="176"/>
        <end position="195"/>
    </location>
</feature>